<dbReference type="SMART" id="SM00656">
    <property type="entry name" value="Amb_all"/>
    <property type="match status" value="1"/>
</dbReference>
<dbReference type="SUPFAM" id="SSF51126">
    <property type="entry name" value="Pectin lyase-like"/>
    <property type="match status" value="1"/>
</dbReference>
<dbReference type="InterPro" id="IPR045032">
    <property type="entry name" value="PEL"/>
</dbReference>
<feature type="chain" id="PRO_5002119142" description="CBM1 domain-containing protein" evidence="6">
    <location>
        <begin position="21"/>
        <end position="462"/>
    </location>
</feature>
<dbReference type="SMART" id="SM00236">
    <property type="entry name" value="fCBD"/>
    <property type="match status" value="1"/>
</dbReference>
<sequence length="462" mass="48501">MLTTKTAVAILAFTATSVLAQVEPWYQCGGSGWTGETDCVTGYECVVQNEWYSNCLKSEETSSSADDECPDDEGDDNAGDEDECEDTTSIEATPSATAISQTSSKTKTTKSKTTKTKSSKTSSAGVATPTSVIVTSVRPTSAQATPSSIRSSVQATPTSSSSTPVATGTCGSASSDQLVGFGSGTTGGGSGDGTTVTSCDEFTAAVAAGGVIKVSGTLSGCDIVKLSSDTSIIGVGADAGFVGSGLRLSGITNVIIRNLSFKQSPEGKDLVDIEQSTYVWVDHCDFSNDGLTGDKDYYDGMLDIKRASDFITVSWCNFHDHWKASLIGHSDSNSSQDTGTLHATYHHNYWSNINSRTPSIRFGTLHLYSSCYEDVPTSGINSRMGAQVLVESTSFTNIKRAIVTNLDSDEDGYATSRDNIFTESDTEITQEGSFEPEYSYTADPASCICELLKSSAGVGIIG</sequence>
<dbReference type="GO" id="GO:0030248">
    <property type="term" value="F:cellulose binding"/>
    <property type="evidence" value="ECO:0007669"/>
    <property type="project" value="InterPro"/>
</dbReference>
<dbReference type="PROSITE" id="PS51164">
    <property type="entry name" value="CBM1_2"/>
    <property type="match status" value="1"/>
</dbReference>
<dbReference type="PANTHER" id="PTHR31683:SF18">
    <property type="entry name" value="PECTATE LYASE 21-RELATED"/>
    <property type="match status" value="1"/>
</dbReference>
<keyword evidence="2 6" id="KW-0732">Signal</keyword>
<dbReference type="Pfam" id="PF00734">
    <property type="entry name" value="CBM_1"/>
    <property type="match status" value="1"/>
</dbReference>
<keyword evidence="4" id="KW-0624">Polysaccharide degradation</keyword>
<comment type="similarity">
    <text evidence="1 4">Belongs to the polysaccharide lyase 1 family.</text>
</comment>
<accession>A0A0B7K276</accession>
<feature type="domain" description="CBM1" evidence="7">
    <location>
        <begin position="20"/>
        <end position="56"/>
    </location>
</feature>
<dbReference type="GO" id="GO:0005576">
    <property type="term" value="C:extracellular region"/>
    <property type="evidence" value="ECO:0007669"/>
    <property type="project" value="UniProtKB-SubCell"/>
</dbReference>
<dbReference type="GO" id="GO:0030570">
    <property type="term" value="F:pectate lyase activity"/>
    <property type="evidence" value="ECO:0007669"/>
    <property type="project" value="InterPro"/>
</dbReference>
<evidence type="ECO:0000259" key="7">
    <source>
        <dbReference type="PROSITE" id="PS51164"/>
    </source>
</evidence>
<dbReference type="Gene3D" id="2.160.20.10">
    <property type="entry name" value="Single-stranded right-handed beta-helix, Pectin lyase-like"/>
    <property type="match status" value="1"/>
</dbReference>
<evidence type="ECO:0000256" key="4">
    <source>
        <dbReference type="RuleBase" id="RU361173"/>
    </source>
</evidence>
<gene>
    <name evidence="8" type="ORF">BN869_000007566_1</name>
</gene>
<protein>
    <recommendedName>
        <fullName evidence="7">CBM1 domain-containing protein</fullName>
    </recommendedName>
</protein>
<dbReference type="PANTHER" id="PTHR31683">
    <property type="entry name" value="PECTATE LYASE 18-RELATED"/>
    <property type="match status" value="1"/>
</dbReference>
<organism evidence="8">
    <name type="scientific">Bionectria ochroleuca</name>
    <name type="common">Gliocladium roseum</name>
    <dbReference type="NCBI Taxonomy" id="29856"/>
    <lineage>
        <taxon>Eukaryota</taxon>
        <taxon>Fungi</taxon>
        <taxon>Dikarya</taxon>
        <taxon>Ascomycota</taxon>
        <taxon>Pezizomycotina</taxon>
        <taxon>Sordariomycetes</taxon>
        <taxon>Hypocreomycetidae</taxon>
        <taxon>Hypocreales</taxon>
        <taxon>Bionectriaceae</taxon>
        <taxon>Clonostachys</taxon>
    </lineage>
</organism>
<dbReference type="InterPro" id="IPR000254">
    <property type="entry name" value="CBD"/>
</dbReference>
<dbReference type="Pfam" id="PF00544">
    <property type="entry name" value="Pectate_lyase_4"/>
    <property type="match status" value="1"/>
</dbReference>
<keyword evidence="3 4" id="KW-0456">Lyase</keyword>
<dbReference type="InterPro" id="IPR011050">
    <property type="entry name" value="Pectin_lyase_fold/virulence"/>
</dbReference>
<evidence type="ECO:0000256" key="1">
    <source>
        <dbReference type="ARBA" id="ARBA00010980"/>
    </source>
</evidence>
<feature type="compositionally biased region" description="Polar residues" evidence="5">
    <location>
        <begin position="89"/>
        <end position="101"/>
    </location>
</feature>
<dbReference type="GO" id="GO:0000272">
    <property type="term" value="P:polysaccharide catabolic process"/>
    <property type="evidence" value="ECO:0007669"/>
    <property type="project" value="UniProtKB-KW"/>
</dbReference>
<feature type="compositionally biased region" description="Low complexity" evidence="5">
    <location>
        <begin position="151"/>
        <end position="167"/>
    </location>
</feature>
<keyword evidence="4" id="KW-0964">Secreted</keyword>
<feature type="compositionally biased region" description="Acidic residues" evidence="5">
    <location>
        <begin position="65"/>
        <end position="88"/>
    </location>
</feature>
<comment type="subcellular location">
    <subcellularLocation>
        <location evidence="4">Secreted</location>
    </subcellularLocation>
</comment>
<proteinExistence type="inferred from homology"/>
<name>A0A0B7K276_BIOOC</name>
<evidence type="ECO:0000256" key="6">
    <source>
        <dbReference type="SAM" id="SignalP"/>
    </source>
</evidence>
<feature type="region of interest" description="Disordered" evidence="5">
    <location>
        <begin position="59"/>
        <end position="171"/>
    </location>
</feature>
<evidence type="ECO:0000256" key="5">
    <source>
        <dbReference type="SAM" id="MobiDB-lite"/>
    </source>
</evidence>
<dbReference type="InterPro" id="IPR002022">
    <property type="entry name" value="Pec_lyase"/>
</dbReference>
<feature type="signal peptide" evidence="6">
    <location>
        <begin position="1"/>
        <end position="20"/>
    </location>
</feature>
<dbReference type="AlphaFoldDB" id="A0A0B7K276"/>
<dbReference type="SUPFAM" id="SSF57180">
    <property type="entry name" value="Cellulose-binding domain"/>
    <property type="match status" value="1"/>
</dbReference>
<evidence type="ECO:0000313" key="8">
    <source>
        <dbReference type="EMBL" id="CEO51508.1"/>
    </source>
</evidence>
<feature type="compositionally biased region" description="Basic residues" evidence="5">
    <location>
        <begin position="107"/>
        <end position="118"/>
    </location>
</feature>
<keyword evidence="4" id="KW-0119">Carbohydrate metabolism</keyword>
<reference evidence="8" key="1">
    <citation type="submission" date="2015-01" db="EMBL/GenBank/DDBJ databases">
        <authorList>
            <person name="Durling Mikael"/>
        </authorList>
    </citation>
    <scope>NUCLEOTIDE SEQUENCE</scope>
</reference>
<dbReference type="EMBL" id="CDPU01000023">
    <property type="protein sequence ID" value="CEO51508.1"/>
    <property type="molecule type" value="Genomic_DNA"/>
</dbReference>
<evidence type="ECO:0000256" key="3">
    <source>
        <dbReference type="ARBA" id="ARBA00023239"/>
    </source>
</evidence>
<feature type="compositionally biased region" description="Polar residues" evidence="5">
    <location>
        <begin position="124"/>
        <end position="150"/>
    </location>
</feature>
<dbReference type="InterPro" id="IPR012334">
    <property type="entry name" value="Pectin_lyas_fold"/>
</dbReference>
<dbReference type="InterPro" id="IPR035971">
    <property type="entry name" value="CBD_sf"/>
</dbReference>
<evidence type="ECO:0000256" key="2">
    <source>
        <dbReference type="ARBA" id="ARBA00022729"/>
    </source>
</evidence>